<dbReference type="AlphaFoldDB" id="A0A200RCN6"/>
<evidence type="ECO:0000313" key="1">
    <source>
        <dbReference type="EMBL" id="OVA20443.1"/>
    </source>
</evidence>
<evidence type="ECO:0000313" key="2">
    <source>
        <dbReference type="Proteomes" id="UP000195402"/>
    </source>
</evidence>
<dbReference type="InParanoid" id="A0A200RCN6"/>
<sequence length="63" mass="7065">MRDKPICMIGEMYNELMMTTFYKRRTLALGWEEGALVPTCLIVQELNGKLMLGKGDVLAILGS</sequence>
<dbReference type="OrthoDB" id="687700at2759"/>
<organism evidence="1 2">
    <name type="scientific">Macleaya cordata</name>
    <name type="common">Five-seeded plume-poppy</name>
    <name type="synonym">Bocconia cordata</name>
    <dbReference type="NCBI Taxonomy" id="56857"/>
    <lineage>
        <taxon>Eukaryota</taxon>
        <taxon>Viridiplantae</taxon>
        <taxon>Streptophyta</taxon>
        <taxon>Embryophyta</taxon>
        <taxon>Tracheophyta</taxon>
        <taxon>Spermatophyta</taxon>
        <taxon>Magnoliopsida</taxon>
        <taxon>Ranunculales</taxon>
        <taxon>Papaveraceae</taxon>
        <taxon>Papaveroideae</taxon>
        <taxon>Macleaya</taxon>
    </lineage>
</organism>
<protein>
    <submittedName>
        <fullName evidence="1">Uncharacterized protein</fullName>
    </submittedName>
</protein>
<comment type="caution">
    <text evidence="1">The sequence shown here is derived from an EMBL/GenBank/DDBJ whole genome shotgun (WGS) entry which is preliminary data.</text>
</comment>
<reference evidence="1 2" key="1">
    <citation type="journal article" date="2017" name="Mol. Plant">
        <title>The Genome of Medicinal Plant Macleaya cordata Provides New Insights into Benzylisoquinoline Alkaloids Metabolism.</title>
        <authorList>
            <person name="Liu X."/>
            <person name="Liu Y."/>
            <person name="Huang P."/>
            <person name="Ma Y."/>
            <person name="Qing Z."/>
            <person name="Tang Q."/>
            <person name="Cao H."/>
            <person name="Cheng P."/>
            <person name="Zheng Y."/>
            <person name="Yuan Z."/>
            <person name="Zhou Y."/>
            <person name="Liu J."/>
            <person name="Tang Z."/>
            <person name="Zhuo Y."/>
            <person name="Zhang Y."/>
            <person name="Yu L."/>
            <person name="Huang J."/>
            <person name="Yang P."/>
            <person name="Peng Q."/>
            <person name="Zhang J."/>
            <person name="Jiang W."/>
            <person name="Zhang Z."/>
            <person name="Lin K."/>
            <person name="Ro D.K."/>
            <person name="Chen X."/>
            <person name="Xiong X."/>
            <person name="Shang Y."/>
            <person name="Huang S."/>
            <person name="Zeng J."/>
        </authorList>
    </citation>
    <scope>NUCLEOTIDE SEQUENCE [LARGE SCALE GENOMIC DNA]</scope>
    <source>
        <strain evidence="2">cv. BLH2017</strain>
        <tissue evidence="1">Root</tissue>
    </source>
</reference>
<keyword evidence="2" id="KW-1185">Reference proteome</keyword>
<name>A0A200RCN6_MACCD</name>
<gene>
    <name evidence="1" type="ORF">BVC80_5251g3</name>
</gene>
<proteinExistence type="predicted"/>
<accession>A0A200RCN6</accession>
<dbReference type="EMBL" id="MVGT01000115">
    <property type="protein sequence ID" value="OVA20443.1"/>
    <property type="molecule type" value="Genomic_DNA"/>
</dbReference>
<dbReference type="Proteomes" id="UP000195402">
    <property type="component" value="Unassembled WGS sequence"/>
</dbReference>